<name>A0A9P5X1Q9_9AGAR</name>
<gene>
    <name evidence="1" type="ORF">P691DRAFT_765261</name>
</gene>
<dbReference type="Proteomes" id="UP000807342">
    <property type="component" value="Unassembled WGS sequence"/>
</dbReference>
<keyword evidence="2" id="KW-1185">Reference proteome</keyword>
<proteinExistence type="predicted"/>
<organism evidence="1 2">
    <name type="scientific">Macrolepiota fuliginosa MF-IS2</name>
    <dbReference type="NCBI Taxonomy" id="1400762"/>
    <lineage>
        <taxon>Eukaryota</taxon>
        <taxon>Fungi</taxon>
        <taxon>Dikarya</taxon>
        <taxon>Basidiomycota</taxon>
        <taxon>Agaricomycotina</taxon>
        <taxon>Agaricomycetes</taxon>
        <taxon>Agaricomycetidae</taxon>
        <taxon>Agaricales</taxon>
        <taxon>Agaricineae</taxon>
        <taxon>Agaricaceae</taxon>
        <taxon>Macrolepiota</taxon>
    </lineage>
</organism>
<evidence type="ECO:0000313" key="2">
    <source>
        <dbReference type="Proteomes" id="UP000807342"/>
    </source>
</evidence>
<comment type="caution">
    <text evidence="1">The sequence shown here is derived from an EMBL/GenBank/DDBJ whole genome shotgun (WGS) entry which is preliminary data.</text>
</comment>
<reference evidence="1" key="1">
    <citation type="submission" date="2020-11" db="EMBL/GenBank/DDBJ databases">
        <authorList>
            <consortium name="DOE Joint Genome Institute"/>
            <person name="Ahrendt S."/>
            <person name="Riley R."/>
            <person name="Andreopoulos W."/>
            <person name="Labutti K."/>
            <person name="Pangilinan J."/>
            <person name="Ruiz-Duenas F.J."/>
            <person name="Barrasa J.M."/>
            <person name="Sanchez-Garcia M."/>
            <person name="Camarero S."/>
            <person name="Miyauchi S."/>
            <person name="Serrano A."/>
            <person name="Linde D."/>
            <person name="Babiker R."/>
            <person name="Drula E."/>
            <person name="Ayuso-Fernandez I."/>
            <person name="Pacheco R."/>
            <person name="Padilla G."/>
            <person name="Ferreira P."/>
            <person name="Barriuso J."/>
            <person name="Kellner H."/>
            <person name="Castanera R."/>
            <person name="Alfaro M."/>
            <person name="Ramirez L."/>
            <person name="Pisabarro A.G."/>
            <person name="Kuo A."/>
            <person name="Tritt A."/>
            <person name="Lipzen A."/>
            <person name="He G."/>
            <person name="Yan M."/>
            <person name="Ng V."/>
            <person name="Cullen D."/>
            <person name="Martin F."/>
            <person name="Rosso M.-N."/>
            <person name="Henrissat B."/>
            <person name="Hibbett D."/>
            <person name="Martinez A.T."/>
            <person name="Grigoriev I.V."/>
        </authorList>
    </citation>
    <scope>NUCLEOTIDE SEQUENCE</scope>
    <source>
        <strain evidence="1">MF-IS2</strain>
    </source>
</reference>
<protein>
    <submittedName>
        <fullName evidence="1">Uncharacterized protein</fullName>
    </submittedName>
</protein>
<dbReference type="EMBL" id="MU151641">
    <property type="protein sequence ID" value="KAF9442395.1"/>
    <property type="molecule type" value="Genomic_DNA"/>
</dbReference>
<sequence length="129" mass="13973">MGITIESLRCSTLHSLGNGKSSCSDALLIIAEQSVNDSEAVSGESVSAAVTSVPQNAEDAYTNTQASLAGEAEVPVIPRHQLELELRMVGRDLRGHLQFTLHHLQGLTNKVHEMMNQWQHIIGDLSNSQ</sequence>
<dbReference type="AlphaFoldDB" id="A0A9P5X1Q9"/>
<evidence type="ECO:0000313" key="1">
    <source>
        <dbReference type="EMBL" id="KAF9442395.1"/>
    </source>
</evidence>
<accession>A0A9P5X1Q9</accession>